<protein>
    <recommendedName>
        <fullName evidence="5">Lipoprotein</fullName>
    </recommendedName>
</protein>
<evidence type="ECO:0000256" key="1">
    <source>
        <dbReference type="SAM" id="MobiDB-lite"/>
    </source>
</evidence>
<evidence type="ECO:0000313" key="3">
    <source>
        <dbReference type="EMBL" id="SNZ10287.1"/>
    </source>
</evidence>
<evidence type="ECO:0000313" key="4">
    <source>
        <dbReference type="Proteomes" id="UP000219356"/>
    </source>
</evidence>
<feature type="signal peptide" evidence="2">
    <location>
        <begin position="1"/>
        <end position="20"/>
    </location>
</feature>
<sequence length="175" mass="18885">MYLFASMAIAVIFATGCASADSESKADNGTDKTEKTETTDTKKELLQTQMDFTADFSTYYGPIAAYQAAAADEATTEDELNTAAESAKKAADEGAAKLADYKLESNLPGEQKEAYTKSLDSLKSYFEEISKSLDASAAEPNFDAAQKHFDTFQSELEGIYKEADLNVPDMAQALS</sequence>
<keyword evidence="2" id="KW-0732">Signal</keyword>
<gene>
    <name evidence="3" type="ORF">SAMN05421503_1660</name>
</gene>
<name>A0A285NMU6_9BACI</name>
<evidence type="ECO:0000256" key="2">
    <source>
        <dbReference type="SAM" id="SignalP"/>
    </source>
</evidence>
<feature type="chain" id="PRO_5013171184" description="Lipoprotein" evidence="2">
    <location>
        <begin position="21"/>
        <end position="175"/>
    </location>
</feature>
<proteinExistence type="predicted"/>
<reference evidence="4" key="1">
    <citation type="submission" date="2017-09" db="EMBL/GenBank/DDBJ databases">
        <authorList>
            <person name="Varghese N."/>
            <person name="Submissions S."/>
        </authorList>
    </citation>
    <scope>NUCLEOTIDE SEQUENCE [LARGE SCALE GENOMIC DNA]</scope>
    <source>
        <strain evidence="4">CGMCC 1.8913</strain>
    </source>
</reference>
<feature type="compositionally biased region" description="Basic and acidic residues" evidence="1">
    <location>
        <begin position="22"/>
        <end position="42"/>
    </location>
</feature>
<keyword evidence="4" id="KW-1185">Reference proteome</keyword>
<organism evidence="3 4">
    <name type="scientific">Terribacillus aidingensis</name>
    <dbReference type="NCBI Taxonomy" id="586416"/>
    <lineage>
        <taxon>Bacteria</taxon>
        <taxon>Bacillati</taxon>
        <taxon>Bacillota</taxon>
        <taxon>Bacilli</taxon>
        <taxon>Bacillales</taxon>
        <taxon>Bacillaceae</taxon>
        <taxon>Terribacillus</taxon>
    </lineage>
</organism>
<dbReference type="Proteomes" id="UP000219356">
    <property type="component" value="Unassembled WGS sequence"/>
</dbReference>
<dbReference type="AlphaFoldDB" id="A0A285NMU6"/>
<feature type="region of interest" description="Disordered" evidence="1">
    <location>
        <begin position="21"/>
        <end position="42"/>
    </location>
</feature>
<accession>A0A285NMU6</accession>
<evidence type="ECO:0008006" key="5">
    <source>
        <dbReference type="Google" id="ProtNLM"/>
    </source>
</evidence>
<dbReference type="EMBL" id="OBEK01000002">
    <property type="protein sequence ID" value="SNZ10287.1"/>
    <property type="molecule type" value="Genomic_DNA"/>
</dbReference>